<evidence type="ECO:0000256" key="2">
    <source>
        <dbReference type="ARBA" id="ARBA00022532"/>
    </source>
</evidence>
<dbReference type="SUPFAM" id="SSF52922">
    <property type="entry name" value="TK C-terminal domain-like"/>
    <property type="match status" value="1"/>
</dbReference>
<dbReference type="Proteomes" id="UP001185737">
    <property type="component" value="Unassembled WGS sequence"/>
</dbReference>
<evidence type="ECO:0000256" key="5">
    <source>
        <dbReference type="ARBA" id="ARBA00051911"/>
    </source>
</evidence>
<dbReference type="PANTHER" id="PTHR42980">
    <property type="entry name" value="2-OXOISOVALERATE DEHYDROGENASE SUBUNIT BETA-RELATED"/>
    <property type="match status" value="1"/>
</dbReference>
<dbReference type="Gene3D" id="3.40.50.920">
    <property type="match status" value="1"/>
</dbReference>
<keyword evidence="2" id="KW-0816">Tricarboxylic acid cycle</keyword>
<dbReference type="Pfam" id="PF02779">
    <property type="entry name" value="Transket_pyr"/>
    <property type="match status" value="1"/>
</dbReference>
<evidence type="ECO:0000256" key="6">
    <source>
        <dbReference type="SAM" id="MobiDB-lite"/>
    </source>
</evidence>
<keyword evidence="4" id="KW-0786">Thiamine pyrophosphate</keyword>
<dbReference type="PANTHER" id="PTHR42980:SF1">
    <property type="entry name" value="2-OXOISOVALERATE DEHYDROGENASE SUBUNIT BETA, MITOCHONDRIAL"/>
    <property type="match status" value="1"/>
</dbReference>
<dbReference type="InterPro" id="IPR029061">
    <property type="entry name" value="THDP-binding"/>
</dbReference>
<dbReference type="InterPro" id="IPR001017">
    <property type="entry name" value="DH_E1"/>
</dbReference>
<dbReference type="Pfam" id="PF02780">
    <property type="entry name" value="Transketolase_C"/>
    <property type="match status" value="1"/>
</dbReference>
<reference evidence="8 9" key="1">
    <citation type="submission" date="2023-10" db="EMBL/GenBank/DDBJ databases">
        <title>Development of a sustainable strategy for remediation of hydrocarbon-contaminated territories based on the waste exchange concept.</title>
        <authorList>
            <person name="Krivoruchko A."/>
        </authorList>
    </citation>
    <scope>NUCLEOTIDE SEQUENCE [LARGE SCALE GENOMIC DNA]</scope>
    <source>
        <strain evidence="8 9">IEGM 60</strain>
    </source>
</reference>
<dbReference type="SUPFAM" id="SSF52518">
    <property type="entry name" value="Thiamin diphosphate-binding fold (THDP-binding)"/>
    <property type="match status" value="2"/>
</dbReference>
<dbReference type="Pfam" id="PF00676">
    <property type="entry name" value="E1_dh"/>
    <property type="match status" value="1"/>
</dbReference>
<dbReference type="SMART" id="SM00861">
    <property type="entry name" value="Transket_pyr"/>
    <property type="match status" value="1"/>
</dbReference>
<evidence type="ECO:0000313" key="8">
    <source>
        <dbReference type="EMBL" id="MDV6283527.1"/>
    </source>
</evidence>
<gene>
    <name evidence="8" type="ORF">R3Q59_23795</name>
</gene>
<evidence type="ECO:0000313" key="9">
    <source>
        <dbReference type="Proteomes" id="UP001185737"/>
    </source>
</evidence>
<name>A0ABU4CIY6_RHOJO</name>
<evidence type="ECO:0000256" key="4">
    <source>
        <dbReference type="ARBA" id="ARBA00023052"/>
    </source>
</evidence>
<protein>
    <submittedName>
        <fullName evidence="8">Thiamine pyrophosphate-dependent enzyme</fullName>
    </submittedName>
</protein>
<dbReference type="InterPro" id="IPR005475">
    <property type="entry name" value="Transketolase-like_Pyr-bd"/>
</dbReference>
<evidence type="ECO:0000256" key="3">
    <source>
        <dbReference type="ARBA" id="ARBA00023002"/>
    </source>
</evidence>
<evidence type="ECO:0000256" key="1">
    <source>
        <dbReference type="ARBA" id="ARBA00001964"/>
    </source>
</evidence>
<organism evidence="8 9">
    <name type="scientific">Rhodococcus jostii</name>
    <dbReference type="NCBI Taxonomy" id="132919"/>
    <lineage>
        <taxon>Bacteria</taxon>
        <taxon>Bacillati</taxon>
        <taxon>Actinomycetota</taxon>
        <taxon>Actinomycetes</taxon>
        <taxon>Mycobacteriales</taxon>
        <taxon>Nocardiaceae</taxon>
        <taxon>Rhodococcus</taxon>
    </lineage>
</organism>
<proteinExistence type="predicted"/>
<accession>A0ABU4CIY6</accession>
<comment type="catalytic activity">
    <reaction evidence="5">
        <text>N(6)-[(R)-lipoyl]-L-lysyl-[protein] + 2-oxoglutarate + H(+) = N(6)-[(R)-S(8)-succinyldihydrolipoyl]-L-lysyl-[protein] + CO2</text>
        <dbReference type="Rhea" id="RHEA:12188"/>
        <dbReference type="Rhea" id="RHEA-COMP:10474"/>
        <dbReference type="Rhea" id="RHEA-COMP:20092"/>
        <dbReference type="ChEBI" id="CHEBI:15378"/>
        <dbReference type="ChEBI" id="CHEBI:16526"/>
        <dbReference type="ChEBI" id="CHEBI:16810"/>
        <dbReference type="ChEBI" id="CHEBI:83099"/>
        <dbReference type="ChEBI" id="CHEBI:83120"/>
        <dbReference type="EC" id="1.2.4.2"/>
    </reaction>
</comment>
<sequence length="741" mass="79699">MAEQIDDHFTTTVAAMADTTRPGASDHDRPVETASSLSVQQTLDLFDSQLGSRHLDLVARRLRAKGKGFYTIGSSGHEGNAVVAGALRPTDPALLHYRSGAFFLERARQVRGSNPLRDVLLGVVAATEEPMSGGRHKVFGRHDLNIIPQTSTIASHLPRAVGVAFSIARATKLNVLSAWPEDAVAVCSFGDASANHSTAVGAINTAIHSAFQGLPLPLLVVCEDNGIGISTKTPKGWIAANFGNREGLEYFTVDGSDLPMAYATAKHAADWVRRHRKPAFLHLRTVRLMGHAGSDFEAAYRTTSEITADFDRDPVLCTAKLLIERGHLSPTDILDLYENKRAEVDALAQEVGELPQLDSPAAVMRPLTEGLDEAIDAEPRRTYPARRAQIVGSPLPEEEGPLTLALAINRALLDVLIEYPEALVFGEDVARKGGVYGVTRGLMKKAGSARVFDTLLDEQAILGLALGAGVSGLLPFPEIQYLAYLHNAADQIRGEGATLQFFSDRQYRNPMVVRVAGYGYQKGFGGHFHNDNAVAALRDIPGIVVASPARPDDAAAMMHTCAAAARTAGALCVYLEPIALYHTRDLYEDGDERWLAAYPDPAKRTENHVPIGSARTYGDGTDLTIITFGNGVYMSLRVARRLERANIAARVVDMRWLAPLPVSDILREANATGRVLVVDETRSSGGVAEGVVTALIDESFTGRLARVASEDSFIPLGDAALEVLLSEDTIEAAAIKLVQVS</sequence>
<evidence type="ECO:0000259" key="7">
    <source>
        <dbReference type="SMART" id="SM00861"/>
    </source>
</evidence>
<comment type="cofactor">
    <cofactor evidence="1">
        <name>thiamine diphosphate</name>
        <dbReference type="ChEBI" id="CHEBI:58937"/>
    </cofactor>
</comment>
<dbReference type="EMBL" id="JAWLKA010000014">
    <property type="protein sequence ID" value="MDV6283527.1"/>
    <property type="molecule type" value="Genomic_DNA"/>
</dbReference>
<keyword evidence="3" id="KW-0560">Oxidoreductase</keyword>
<feature type="region of interest" description="Disordered" evidence="6">
    <location>
        <begin position="14"/>
        <end position="34"/>
    </location>
</feature>
<dbReference type="Gene3D" id="3.40.50.970">
    <property type="match status" value="2"/>
</dbReference>
<comment type="caution">
    <text evidence="8">The sequence shown here is derived from an EMBL/GenBank/DDBJ whole genome shotgun (WGS) entry which is preliminary data.</text>
</comment>
<dbReference type="InterPro" id="IPR033248">
    <property type="entry name" value="Transketolase_C"/>
</dbReference>
<keyword evidence="9" id="KW-1185">Reference proteome</keyword>
<feature type="domain" description="Transketolase-like pyrimidine-binding" evidence="7">
    <location>
        <begin position="402"/>
        <end position="583"/>
    </location>
</feature>
<dbReference type="InterPro" id="IPR009014">
    <property type="entry name" value="Transketo_C/PFOR_II"/>
</dbReference>